<feature type="domain" description="Methyltransferase type 11" evidence="4">
    <location>
        <begin position="95"/>
        <end position="185"/>
    </location>
</feature>
<evidence type="ECO:0000256" key="1">
    <source>
        <dbReference type="ARBA" id="ARBA00008361"/>
    </source>
</evidence>
<organism evidence="5 6">
    <name type="scientific">Gigaspora margarita</name>
    <dbReference type="NCBI Taxonomy" id="4874"/>
    <lineage>
        <taxon>Eukaryota</taxon>
        <taxon>Fungi</taxon>
        <taxon>Fungi incertae sedis</taxon>
        <taxon>Mucoromycota</taxon>
        <taxon>Glomeromycotina</taxon>
        <taxon>Glomeromycetes</taxon>
        <taxon>Diversisporales</taxon>
        <taxon>Gigasporaceae</taxon>
        <taxon>Gigaspora</taxon>
    </lineage>
</organism>
<evidence type="ECO:0000313" key="5">
    <source>
        <dbReference type="EMBL" id="KAF0541551.1"/>
    </source>
</evidence>
<dbReference type="PANTHER" id="PTHR44942:SF4">
    <property type="entry name" value="METHYLTRANSFERASE TYPE 11 DOMAIN-CONTAINING PROTEIN"/>
    <property type="match status" value="1"/>
</dbReference>
<comment type="caution">
    <text evidence="5">The sequence shown here is derived from an EMBL/GenBank/DDBJ whole genome shotgun (WGS) entry which is preliminary data.</text>
</comment>
<dbReference type="InterPro" id="IPR029063">
    <property type="entry name" value="SAM-dependent_MTases_sf"/>
</dbReference>
<dbReference type="InterPro" id="IPR013216">
    <property type="entry name" value="Methyltransf_11"/>
</dbReference>
<keyword evidence="6" id="KW-1185">Reference proteome</keyword>
<dbReference type="OrthoDB" id="10027013at2759"/>
<dbReference type="GO" id="GO:0032259">
    <property type="term" value="P:methylation"/>
    <property type="evidence" value="ECO:0007669"/>
    <property type="project" value="UniProtKB-KW"/>
</dbReference>
<dbReference type="InterPro" id="IPR051052">
    <property type="entry name" value="Diverse_substrate_MTase"/>
</dbReference>
<sequence length="302" mass="35235">MKCYIKRSLKSKVNFIYAIIVLYNKVKKNCTLFNCISAMSTMNDITVNKQNFTTFSDSDYNSTAYNDYRPTYSPRLFSKIYDYHASHSSSFSIALDVATGTGLIAKELSNKCQQVYATDISQVMLSSASRSPNIQYLVSAAEDLSQFQDSTLDLMTVGQAVHWFDREKFFNEAWRVLKPSGTLAIWGYLYHVVDGYPAATKKIKKLMLETLEDYWTPGNPEKFALYNLYRDIMLHDKLFRNVIWERYDFDEKEEKMNNGESLLSKEWSVERMKDYMKVRNMECLQELYGQVSKRKSESRRSN</sequence>
<keyword evidence="2 5" id="KW-0489">Methyltransferase</keyword>
<evidence type="ECO:0000313" key="6">
    <source>
        <dbReference type="Proteomes" id="UP000439903"/>
    </source>
</evidence>
<dbReference type="AlphaFoldDB" id="A0A8H4AX98"/>
<dbReference type="Pfam" id="PF08241">
    <property type="entry name" value="Methyltransf_11"/>
    <property type="match status" value="1"/>
</dbReference>
<proteinExistence type="inferred from homology"/>
<dbReference type="SUPFAM" id="SSF53335">
    <property type="entry name" value="S-adenosyl-L-methionine-dependent methyltransferases"/>
    <property type="match status" value="1"/>
</dbReference>
<dbReference type="Gene3D" id="3.40.50.150">
    <property type="entry name" value="Vaccinia Virus protein VP39"/>
    <property type="match status" value="1"/>
</dbReference>
<evidence type="ECO:0000256" key="3">
    <source>
        <dbReference type="ARBA" id="ARBA00022679"/>
    </source>
</evidence>
<gene>
    <name evidence="5" type="ORF">F8M41_005322</name>
</gene>
<accession>A0A8H4AX98</accession>
<name>A0A8H4AX98_GIGMA</name>
<dbReference type="Proteomes" id="UP000439903">
    <property type="component" value="Unassembled WGS sequence"/>
</dbReference>
<dbReference type="GO" id="GO:0008757">
    <property type="term" value="F:S-adenosylmethionine-dependent methyltransferase activity"/>
    <property type="evidence" value="ECO:0007669"/>
    <property type="project" value="InterPro"/>
</dbReference>
<dbReference type="PANTHER" id="PTHR44942">
    <property type="entry name" value="METHYLTRANSF_11 DOMAIN-CONTAINING PROTEIN"/>
    <property type="match status" value="1"/>
</dbReference>
<evidence type="ECO:0000256" key="2">
    <source>
        <dbReference type="ARBA" id="ARBA00022603"/>
    </source>
</evidence>
<keyword evidence="3 5" id="KW-0808">Transferase</keyword>
<dbReference type="CDD" id="cd02440">
    <property type="entry name" value="AdoMet_MTases"/>
    <property type="match status" value="1"/>
</dbReference>
<comment type="similarity">
    <text evidence="1">Belongs to the methyltransferase superfamily.</text>
</comment>
<protein>
    <submittedName>
        <fullName evidence="5">S-adenosyl-L-methionine-dependent methyltransferase</fullName>
    </submittedName>
</protein>
<reference evidence="5 6" key="1">
    <citation type="journal article" date="2019" name="Environ. Microbiol.">
        <title>At the nexus of three kingdoms: the genome of the mycorrhizal fungus Gigaspora margarita provides insights into plant, endobacterial and fungal interactions.</title>
        <authorList>
            <person name="Venice F."/>
            <person name="Ghignone S."/>
            <person name="Salvioli di Fossalunga A."/>
            <person name="Amselem J."/>
            <person name="Novero M."/>
            <person name="Xianan X."/>
            <person name="Sedzielewska Toro K."/>
            <person name="Morin E."/>
            <person name="Lipzen A."/>
            <person name="Grigoriev I.V."/>
            <person name="Henrissat B."/>
            <person name="Martin F.M."/>
            <person name="Bonfante P."/>
        </authorList>
    </citation>
    <scope>NUCLEOTIDE SEQUENCE [LARGE SCALE GENOMIC DNA]</scope>
    <source>
        <strain evidence="5 6">BEG34</strain>
    </source>
</reference>
<evidence type="ECO:0000259" key="4">
    <source>
        <dbReference type="Pfam" id="PF08241"/>
    </source>
</evidence>
<dbReference type="EMBL" id="WTPW01000151">
    <property type="protein sequence ID" value="KAF0541551.1"/>
    <property type="molecule type" value="Genomic_DNA"/>
</dbReference>